<keyword evidence="2" id="KW-1185">Reference proteome</keyword>
<sequence>MYHDRRPMRLTDRSFALACIRLLQILSDPSRRLALVVEQIHLLVPPYDYAIVEQASNLLLRCNSRIVDISVEQCQHSRHDDSDFDVYSHAESDDLEWFDDADDPVRDPMNEMVAAAVGKTAIPHGALLPDMVILPSLRRRLALLSAFAAGGVQLPEAVLKDVFLLSGRRARRFKCFFRVDR</sequence>
<reference evidence="1" key="1">
    <citation type="submission" date="2021-12" db="EMBL/GenBank/DDBJ databases">
        <title>Prjna785345.</title>
        <authorList>
            <person name="Rujirawat T."/>
            <person name="Krajaejun T."/>
        </authorList>
    </citation>
    <scope>NUCLEOTIDE SEQUENCE</scope>
    <source>
        <strain evidence="1">Pi057C3</strain>
    </source>
</reference>
<organism evidence="1 2">
    <name type="scientific">Pythium insidiosum</name>
    <name type="common">Pythiosis disease agent</name>
    <dbReference type="NCBI Taxonomy" id="114742"/>
    <lineage>
        <taxon>Eukaryota</taxon>
        <taxon>Sar</taxon>
        <taxon>Stramenopiles</taxon>
        <taxon>Oomycota</taxon>
        <taxon>Peronosporomycetes</taxon>
        <taxon>Pythiales</taxon>
        <taxon>Pythiaceae</taxon>
        <taxon>Pythium</taxon>
    </lineage>
</organism>
<evidence type="ECO:0000313" key="1">
    <source>
        <dbReference type="EMBL" id="KAJ0409645.1"/>
    </source>
</evidence>
<gene>
    <name evidence="1" type="ORF">P43SY_008517</name>
</gene>
<comment type="caution">
    <text evidence="1">The sequence shown here is derived from an EMBL/GenBank/DDBJ whole genome shotgun (WGS) entry which is preliminary data.</text>
</comment>
<dbReference type="AlphaFoldDB" id="A0AAD5QAW7"/>
<evidence type="ECO:0000313" key="2">
    <source>
        <dbReference type="Proteomes" id="UP001209570"/>
    </source>
</evidence>
<accession>A0AAD5QAW7</accession>
<dbReference type="Proteomes" id="UP001209570">
    <property type="component" value="Unassembled WGS sequence"/>
</dbReference>
<dbReference type="EMBL" id="JAKCXM010000003">
    <property type="protein sequence ID" value="KAJ0409645.1"/>
    <property type="molecule type" value="Genomic_DNA"/>
</dbReference>
<protein>
    <submittedName>
        <fullName evidence="1">Uncharacterized protein</fullName>
    </submittedName>
</protein>
<proteinExistence type="predicted"/>
<name>A0AAD5QAW7_PYTIN</name>